<keyword evidence="2 4" id="KW-0503">Monooxygenase</keyword>
<dbReference type="InterPro" id="IPR002938">
    <property type="entry name" value="FAD-bd"/>
</dbReference>
<organism evidence="4 5">
    <name type="scientific">Colwellia psychrerythraea</name>
    <name type="common">Vibrio psychroerythus</name>
    <dbReference type="NCBI Taxonomy" id="28229"/>
    <lineage>
        <taxon>Bacteria</taxon>
        <taxon>Pseudomonadati</taxon>
        <taxon>Pseudomonadota</taxon>
        <taxon>Gammaproteobacteria</taxon>
        <taxon>Alteromonadales</taxon>
        <taxon>Colwelliaceae</taxon>
        <taxon>Colwellia</taxon>
    </lineage>
</organism>
<dbReference type="Pfam" id="PF01494">
    <property type="entry name" value="FAD_binding_3"/>
    <property type="match status" value="1"/>
</dbReference>
<dbReference type="Gene3D" id="3.50.50.60">
    <property type="entry name" value="FAD/NAD(P)-binding domain"/>
    <property type="match status" value="1"/>
</dbReference>
<dbReference type="RefSeq" id="WP_033080415.1">
    <property type="nucleotide sequence ID" value="NZ_JQEC01000002.1"/>
</dbReference>
<dbReference type="OrthoDB" id="9782160at2"/>
<feature type="domain" description="FAD-binding" evidence="3">
    <location>
        <begin position="2"/>
        <end position="353"/>
    </location>
</feature>
<evidence type="ECO:0000256" key="2">
    <source>
        <dbReference type="ARBA" id="ARBA00023033"/>
    </source>
</evidence>
<evidence type="ECO:0000313" key="5">
    <source>
        <dbReference type="Proteomes" id="UP000029868"/>
    </source>
</evidence>
<dbReference type="GO" id="GO:0004497">
    <property type="term" value="F:monooxygenase activity"/>
    <property type="evidence" value="ECO:0007669"/>
    <property type="project" value="UniProtKB-KW"/>
</dbReference>
<comment type="caution">
    <text evidence="4">The sequence shown here is derived from an EMBL/GenBank/DDBJ whole genome shotgun (WGS) entry which is preliminary data.</text>
</comment>
<dbReference type="PRINTS" id="PR00420">
    <property type="entry name" value="RNGMNOXGNASE"/>
</dbReference>
<dbReference type="PANTHER" id="PTHR13789">
    <property type="entry name" value="MONOOXYGENASE"/>
    <property type="match status" value="1"/>
</dbReference>
<reference evidence="4 5" key="1">
    <citation type="submission" date="2014-08" db="EMBL/GenBank/DDBJ databases">
        <title>Genomic and Phenotypic Diversity of Colwellia psychrerythraea strains from Disparate Marine Basins.</title>
        <authorList>
            <person name="Techtmann S.M."/>
            <person name="Stelling S.C."/>
            <person name="Utturkar S.M."/>
            <person name="Alshibli N."/>
            <person name="Harris A."/>
            <person name="Brown S.D."/>
            <person name="Hazen T.C."/>
        </authorList>
    </citation>
    <scope>NUCLEOTIDE SEQUENCE [LARGE SCALE GENOMIC DNA]</scope>
    <source>
        <strain evidence="4 5">GAB14E</strain>
    </source>
</reference>
<dbReference type="Proteomes" id="UP000029868">
    <property type="component" value="Unassembled WGS sequence"/>
</dbReference>
<dbReference type="InterPro" id="IPR036188">
    <property type="entry name" value="FAD/NAD-bd_sf"/>
</dbReference>
<dbReference type="EMBL" id="JQEC01000002">
    <property type="protein sequence ID" value="KGJ97565.1"/>
    <property type="molecule type" value="Genomic_DNA"/>
</dbReference>
<keyword evidence="1" id="KW-0560">Oxidoreductase</keyword>
<evidence type="ECO:0000259" key="3">
    <source>
        <dbReference type="Pfam" id="PF01494"/>
    </source>
</evidence>
<gene>
    <name evidence="4" type="ORF">GAB14E_1154</name>
</gene>
<name>A0A099L572_COLPS</name>
<evidence type="ECO:0000256" key="1">
    <source>
        <dbReference type="ARBA" id="ARBA00023002"/>
    </source>
</evidence>
<dbReference type="InterPro" id="IPR050493">
    <property type="entry name" value="FAD-dep_Monooxygenase_BioMet"/>
</dbReference>
<sequence length="412" mass="46401">MKILIIGAGISGLTLALRLHKVGIDVEIFESVKKIKPLGAGINLLPHAVRELAAIDITDDLIKGGVETSHYNFYTPQGRQILSDVRGRNAGYDWPQLSIHRGLVQMVLLDKVKQVIGADKIHYSHHLKKYEQTASLVTIHCGDKDSVDNFKCYQGDAMIACDGIHSVVRKKMYPQGDELKYSGITMYRGMTYMKPYLDGKTMLSFGHWDLKLIVYPIDTKSEKPLVNWVAEVRGKKMIDKADWNKEAKAEDFIDDYSDWDIDFLDHNALFKNAEKIMEFPMVDRDALPSWSDNRITLLGDAAHPMYPIGSNGACQAILDVTAIVKHLDINRDNIAKAFKDYEQERIQPTSAVVASNRNLGPEYILEMVRQKCGTDNDNKCTCGDKAPQGYCISQDELRDSFESYKVVSGFTK</sequence>
<evidence type="ECO:0000313" key="4">
    <source>
        <dbReference type="EMBL" id="KGJ97565.1"/>
    </source>
</evidence>
<dbReference type="PATRIC" id="fig|28229.3.peg.312"/>
<dbReference type="Gene3D" id="3.30.9.30">
    <property type="match status" value="1"/>
</dbReference>
<dbReference type="PANTHER" id="PTHR13789:SF268">
    <property type="entry name" value="5-METHYLPHENAZINE-1-CARBOXYLATE 1-MONOOXYGENASE"/>
    <property type="match status" value="1"/>
</dbReference>
<dbReference type="NCBIfam" id="NF005720">
    <property type="entry name" value="PRK07538.1"/>
    <property type="match status" value="1"/>
</dbReference>
<accession>A0A099L572</accession>
<dbReference type="SUPFAM" id="SSF54373">
    <property type="entry name" value="FAD-linked reductases, C-terminal domain"/>
    <property type="match status" value="1"/>
</dbReference>
<dbReference type="SUPFAM" id="SSF51905">
    <property type="entry name" value="FAD/NAD(P)-binding domain"/>
    <property type="match status" value="1"/>
</dbReference>
<proteinExistence type="predicted"/>
<protein>
    <submittedName>
        <fullName evidence="4">Monooxygenase FAD-binding protein</fullName>
    </submittedName>
</protein>
<dbReference type="GO" id="GO:0071949">
    <property type="term" value="F:FAD binding"/>
    <property type="evidence" value="ECO:0007669"/>
    <property type="project" value="InterPro"/>
</dbReference>
<dbReference type="AlphaFoldDB" id="A0A099L572"/>